<proteinExistence type="predicted"/>
<name>A0A1G9V673_9BACI</name>
<dbReference type="OrthoDB" id="2704796at2"/>
<dbReference type="PROSITE" id="PS51257">
    <property type="entry name" value="PROKAR_LIPOPROTEIN"/>
    <property type="match status" value="1"/>
</dbReference>
<evidence type="ECO:0000313" key="2">
    <source>
        <dbReference type="Proteomes" id="UP000182347"/>
    </source>
</evidence>
<keyword evidence="2" id="KW-1185">Reference proteome</keyword>
<evidence type="ECO:0000313" key="1">
    <source>
        <dbReference type="EMBL" id="SDM67580.1"/>
    </source>
</evidence>
<dbReference type="EMBL" id="FNHF01000004">
    <property type="protein sequence ID" value="SDM67580.1"/>
    <property type="molecule type" value="Genomic_DNA"/>
</dbReference>
<sequence>MKIFHRFIIFSTIIILLGGCNVNLNENNFDEKTILKMEETAKSYIVNNYKGVESITFEEPYQSPMGAFTIDGKVNSKGGFSITFNDDFTVAGISLEEGFPEEKEECVKKVCDY</sequence>
<evidence type="ECO:0008006" key="3">
    <source>
        <dbReference type="Google" id="ProtNLM"/>
    </source>
</evidence>
<dbReference type="STRING" id="482461.SAMN05216244_3146"/>
<reference evidence="2" key="1">
    <citation type="submission" date="2016-10" db="EMBL/GenBank/DDBJ databases">
        <authorList>
            <person name="Varghese N."/>
            <person name="Submissions S."/>
        </authorList>
    </citation>
    <scope>NUCLEOTIDE SEQUENCE [LARGE SCALE GENOMIC DNA]</scope>
    <source>
        <strain evidence="2">CGMCC 1.6199</strain>
    </source>
</reference>
<dbReference type="Gene3D" id="3.10.450.130">
    <property type="entry name" value="folded 79 residue fragment of lin0334 like domains"/>
    <property type="match status" value="1"/>
</dbReference>
<accession>A0A1G9V673</accession>
<protein>
    <recommendedName>
        <fullName evidence="3">DUF1433 domain-containing protein</fullName>
    </recommendedName>
</protein>
<gene>
    <name evidence="1" type="ORF">SAMN05216244_3146</name>
</gene>
<dbReference type="AlphaFoldDB" id="A0A1G9V673"/>
<organism evidence="1 2">
    <name type="scientific">Sediminibacillus halophilus</name>
    <dbReference type="NCBI Taxonomy" id="482461"/>
    <lineage>
        <taxon>Bacteria</taxon>
        <taxon>Bacillati</taxon>
        <taxon>Bacillota</taxon>
        <taxon>Bacilli</taxon>
        <taxon>Bacillales</taxon>
        <taxon>Bacillaceae</taxon>
        <taxon>Sediminibacillus</taxon>
    </lineage>
</organism>
<dbReference type="Proteomes" id="UP000182347">
    <property type="component" value="Unassembled WGS sequence"/>
</dbReference>